<comment type="caution">
    <text evidence="1">The sequence shown here is derived from an EMBL/GenBank/DDBJ whole genome shotgun (WGS) entry which is preliminary data.</text>
</comment>
<evidence type="ECO:0000313" key="1">
    <source>
        <dbReference type="EMBL" id="KAL3955012.1"/>
    </source>
</evidence>
<name>A0ACC4DF58_PURLI</name>
<proteinExistence type="predicted"/>
<evidence type="ECO:0000313" key="2">
    <source>
        <dbReference type="Proteomes" id="UP001638806"/>
    </source>
</evidence>
<keyword evidence="2" id="KW-1185">Reference proteome</keyword>
<dbReference type="EMBL" id="JBGNUJ010000010">
    <property type="protein sequence ID" value="KAL3955012.1"/>
    <property type="molecule type" value="Genomic_DNA"/>
</dbReference>
<sequence>MRHPRARPVEVRGSEEQPRDTPGTAGFTGPAESPATPLPMRPAGAGDTAPDLIQGQETRDGGKKGDVAPVAAAAHQVGGLGQTGKRDRVEAQPNAGEGKGHAFLLANKPRSVCRRRLTTDDACCKARGQHLPRLDVQLQRQFTAGAGPSAPDGMHGRCMGDARRCTCHGAGPGFVRQPLADGAAASAAVMDHGRRRRARAARRAVRFLPRCKGRTTKEDEEEQQQQQQLVRSSTKCAACLGSIYG</sequence>
<accession>A0ACC4DF58</accession>
<dbReference type="Proteomes" id="UP001638806">
    <property type="component" value="Unassembled WGS sequence"/>
</dbReference>
<reference evidence="1" key="1">
    <citation type="submission" date="2024-12" db="EMBL/GenBank/DDBJ databases">
        <title>Comparative genomics and development of molecular markers within Purpureocillium lilacinum and among Purpureocillium species.</title>
        <authorList>
            <person name="Yeh Z.-Y."/>
            <person name="Ni N.-T."/>
            <person name="Lo P.-H."/>
            <person name="Mushyakhwo K."/>
            <person name="Lin C.-F."/>
            <person name="Nai Y.-S."/>
        </authorList>
    </citation>
    <scope>NUCLEOTIDE SEQUENCE</scope>
    <source>
        <strain evidence="1">NCHU-NPUST-175</strain>
    </source>
</reference>
<organism evidence="1 2">
    <name type="scientific">Purpureocillium lilacinum</name>
    <name type="common">Paecilomyces lilacinus</name>
    <dbReference type="NCBI Taxonomy" id="33203"/>
    <lineage>
        <taxon>Eukaryota</taxon>
        <taxon>Fungi</taxon>
        <taxon>Dikarya</taxon>
        <taxon>Ascomycota</taxon>
        <taxon>Pezizomycotina</taxon>
        <taxon>Sordariomycetes</taxon>
        <taxon>Hypocreomycetidae</taxon>
        <taxon>Hypocreales</taxon>
        <taxon>Ophiocordycipitaceae</taxon>
        <taxon>Purpureocillium</taxon>
    </lineage>
</organism>
<gene>
    <name evidence="1" type="ORF">ACCO45_010575</name>
</gene>
<protein>
    <submittedName>
        <fullName evidence="1">Uncharacterized protein</fullName>
    </submittedName>
</protein>